<comment type="caution">
    <text evidence="3">The sequence shown here is derived from an EMBL/GenBank/DDBJ whole genome shotgun (WGS) entry which is preliminary data.</text>
</comment>
<proteinExistence type="inferred from homology"/>
<dbReference type="Pfam" id="PF00535">
    <property type="entry name" value="Glycos_transf_2"/>
    <property type="match status" value="1"/>
</dbReference>
<dbReference type="EMBL" id="BHZE01000012">
    <property type="protein sequence ID" value="GCD77909.1"/>
    <property type="molecule type" value="Genomic_DNA"/>
</dbReference>
<accession>A0A401XLL7</accession>
<feature type="domain" description="Glycosyltransferase 2-like" evidence="2">
    <location>
        <begin position="10"/>
        <end position="128"/>
    </location>
</feature>
<sequence length="259" mass="30566">MTMKKAPLQVLITAGNEEDNIRRVLDSVFDWADHVLLMLDSNSTDKTHEIAREYQNIQIYKHPYDTPARQKNRGLDLLSTRWTLILDADEVVTDALKHEIDAIVQSNKGLKAYWIRRRNNFMGRWIRFSGWQGDKVIRLIYNDGTCRYPDVLVHEEMECSCELGRIDEPLLHYTYRGLDHYLQKIHRYATWQSEELFEKGKKPGFVHFVIKPLFRFVKHYFLQQGFRDGIPGLAISAIQAWGVFERYIKLAELHRKNAK</sequence>
<protein>
    <submittedName>
        <fullName evidence="3">Alpha-L-glycero-D-manno-heptose beta-1,4-glucosyltransferase</fullName>
    </submittedName>
</protein>
<organism evidence="3 4">
    <name type="scientific">Thermaurantimonas aggregans</name>
    <dbReference type="NCBI Taxonomy" id="2173829"/>
    <lineage>
        <taxon>Bacteria</taxon>
        <taxon>Pseudomonadati</taxon>
        <taxon>Bacteroidota</taxon>
        <taxon>Flavobacteriia</taxon>
        <taxon>Flavobacteriales</taxon>
        <taxon>Schleiferiaceae</taxon>
        <taxon>Thermaurantimonas</taxon>
    </lineage>
</organism>
<dbReference type="Gene3D" id="3.90.550.10">
    <property type="entry name" value="Spore Coat Polysaccharide Biosynthesis Protein SpsA, Chain A"/>
    <property type="match status" value="1"/>
</dbReference>
<evidence type="ECO:0000313" key="4">
    <source>
        <dbReference type="Proteomes" id="UP000286715"/>
    </source>
</evidence>
<dbReference type="SUPFAM" id="SSF53448">
    <property type="entry name" value="Nucleotide-diphospho-sugar transferases"/>
    <property type="match status" value="1"/>
</dbReference>
<dbReference type="CDD" id="cd02511">
    <property type="entry name" value="Beta4Glucosyltransferase"/>
    <property type="match status" value="1"/>
</dbReference>
<dbReference type="InterPro" id="IPR029044">
    <property type="entry name" value="Nucleotide-diphossugar_trans"/>
</dbReference>
<keyword evidence="4" id="KW-1185">Reference proteome</keyword>
<dbReference type="PANTHER" id="PTHR43630">
    <property type="entry name" value="POLY-BETA-1,6-N-ACETYL-D-GLUCOSAMINE SYNTHASE"/>
    <property type="match status" value="1"/>
</dbReference>
<evidence type="ECO:0000313" key="3">
    <source>
        <dbReference type="EMBL" id="GCD77909.1"/>
    </source>
</evidence>
<gene>
    <name evidence="3" type="ORF">JCM31826_13910</name>
</gene>
<dbReference type="Proteomes" id="UP000286715">
    <property type="component" value="Unassembled WGS sequence"/>
</dbReference>
<comment type="similarity">
    <text evidence="1">Belongs to the glycosyltransferase 2 family. WaaE/KdtX subfamily.</text>
</comment>
<dbReference type="PANTHER" id="PTHR43630:SF2">
    <property type="entry name" value="GLYCOSYLTRANSFERASE"/>
    <property type="match status" value="1"/>
</dbReference>
<evidence type="ECO:0000259" key="2">
    <source>
        <dbReference type="Pfam" id="PF00535"/>
    </source>
</evidence>
<dbReference type="AlphaFoldDB" id="A0A401XLL7"/>
<name>A0A401XLL7_9FLAO</name>
<dbReference type="GO" id="GO:0016740">
    <property type="term" value="F:transferase activity"/>
    <property type="evidence" value="ECO:0007669"/>
    <property type="project" value="UniProtKB-KW"/>
</dbReference>
<keyword evidence="3" id="KW-0808">Transferase</keyword>
<reference evidence="3 4" key="1">
    <citation type="submission" date="2018-11" db="EMBL/GenBank/DDBJ databases">
        <title>Schleiferia aggregans sp. nov., a moderately thermophilic heterotrophic bacterium isolated from microbial mats at a terrestrial hot spring.</title>
        <authorList>
            <person name="Iino T."/>
            <person name="Ohkuma M."/>
            <person name="Haruta S."/>
        </authorList>
    </citation>
    <scope>NUCLEOTIDE SEQUENCE [LARGE SCALE GENOMIC DNA]</scope>
    <source>
        <strain evidence="3 4">LA</strain>
    </source>
</reference>
<evidence type="ECO:0000256" key="1">
    <source>
        <dbReference type="ARBA" id="ARBA00038494"/>
    </source>
</evidence>
<dbReference type="InterPro" id="IPR001173">
    <property type="entry name" value="Glyco_trans_2-like"/>
</dbReference>